<dbReference type="PANTHER" id="PTHR21527">
    <property type="entry name" value="NUCLEOPORIN NUP35"/>
    <property type="match status" value="1"/>
</dbReference>
<dbReference type="FunFam" id="3.30.70.330:FF:000095">
    <property type="entry name" value="Putative Nucleoporin NUP53"/>
    <property type="match status" value="1"/>
</dbReference>
<keyword evidence="13" id="KW-1185">Reference proteome</keyword>
<keyword evidence="8 9" id="KW-0539">Nucleus</keyword>
<evidence type="ECO:0000256" key="7">
    <source>
        <dbReference type="ARBA" id="ARBA00023132"/>
    </source>
</evidence>
<dbReference type="GO" id="GO:0017056">
    <property type="term" value="F:structural constituent of nuclear pore"/>
    <property type="evidence" value="ECO:0007669"/>
    <property type="project" value="TreeGrafter"/>
</dbReference>
<reference evidence="12" key="4">
    <citation type="submission" date="2019-03" db="UniProtKB">
        <authorList>
            <consortium name="EnsemblPlants"/>
        </authorList>
    </citation>
    <scope>IDENTIFICATION</scope>
</reference>
<dbReference type="GO" id="GO:0006607">
    <property type="term" value="P:NLS-bearing protein import into nucleus"/>
    <property type="evidence" value="ECO:0007669"/>
    <property type="project" value="TreeGrafter"/>
</dbReference>
<evidence type="ECO:0000256" key="2">
    <source>
        <dbReference type="ARBA" id="ARBA00009454"/>
    </source>
</evidence>
<feature type="region of interest" description="Disordered" evidence="10">
    <location>
        <begin position="1"/>
        <end position="29"/>
    </location>
</feature>
<dbReference type="SUPFAM" id="SSF54928">
    <property type="entry name" value="RNA-binding domain, RBD"/>
    <property type="match status" value="1"/>
</dbReference>
<evidence type="ECO:0000256" key="9">
    <source>
        <dbReference type="PROSITE-ProRule" id="PRU00804"/>
    </source>
</evidence>
<dbReference type="GO" id="GO:0044613">
    <property type="term" value="C:nuclear pore central transport channel"/>
    <property type="evidence" value="ECO:0007669"/>
    <property type="project" value="TreeGrafter"/>
</dbReference>
<keyword evidence="7 9" id="KW-0906">Nuclear pore complex</keyword>
<protein>
    <recommendedName>
        <fullName evidence="11">RRM Nup35-type domain-containing protein</fullName>
    </recommendedName>
</protein>
<evidence type="ECO:0000256" key="3">
    <source>
        <dbReference type="ARBA" id="ARBA00022448"/>
    </source>
</evidence>
<reference evidence="13" key="2">
    <citation type="journal article" date="2017" name="Nat. Plants">
        <title>The Aegilops tauschii genome reveals multiple impacts of transposons.</title>
        <authorList>
            <person name="Zhao G."/>
            <person name="Zou C."/>
            <person name="Li K."/>
            <person name="Wang K."/>
            <person name="Li T."/>
            <person name="Gao L."/>
            <person name="Zhang X."/>
            <person name="Wang H."/>
            <person name="Yang Z."/>
            <person name="Liu X."/>
            <person name="Jiang W."/>
            <person name="Mao L."/>
            <person name="Kong X."/>
            <person name="Jiao Y."/>
            <person name="Jia J."/>
        </authorList>
    </citation>
    <scope>NUCLEOTIDE SEQUENCE [LARGE SCALE GENOMIC DNA]</scope>
    <source>
        <strain evidence="13">cv. AL8/78</strain>
    </source>
</reference>
<dbReference type="CDD" id="cd12441">
    <property type="entry name" value="RRM_Nup53_like"/>
    <property type="match status" value="1"/>
</dbReference>
<dbReference type="Gramene" id="AET1Gv20816500.1">
    <property type="protein sequence ID" value="AET1Gv20816500.1"/>
    <property type="gene ID" value="AET1Gv20816500"/>
</dbReference>
<proteinExistence type="inferred from homology"/>
<dbReference type="GO" id="GO:0003676">
    <property type="term" value="F:nucleic acid binding"/>
    <property type="evidence" value="ECO:0007669"/>
    <property type="project" value="InterPro"/>
</dbReference>
<evidence type="ECO:0000256" key="4">
    <source>
        <dbReference type="ARBA" id="ARBA00022816"/>
    </source>
</evidence>
<evidence type="ECO:0000256" key="1">
    <source>
        <dbReference type="ARBA" id="ARBA00004567"/>
    </source>
</evidence>
<dbReference type="PANTHER" id="PTHR21527:SF6">
    <property type="entry name" value="NUCLEOPORIN NUP35"/>
    <property type="match status" value="1"/>
</dbReference>
<evidence type="ECO:0000313" key="12">
    <source>
        <dbReference type="EnsemblPlants" id="AET1Gv20816500.1"/>
    </source>
</evidence>
<dbReference type="InterPro" id="IPR012677">
    <property type="entry name" value="Nucleotide-bd_a/b_plait_sf"/>
</dbReference>
<dbReference type="EnsemblPlants" id="AET1Gv20816500.1">
    <property type="protein sequence ID" value="AET1Gv20816500.1"/>
    <property type="gene ID" value="AET1Gv20816500"/>
</dbReference>
<keyword evidence="4 9" id="KW-0509">mRNA transport</keyword>
<name>A0A452ZKK7_AEGTS</name>
<reference evidence="13" key="1">
    <citation type="journal article" date="2014" name="Science">
        <title>Ancient hybridizations among the ancestral genomes of bread wheat.</title>
        <authorList>
            <consortium name="International Wheat Genome Sequencing Consortium,"/>
            <person name="Marcussen T."/>
            <person name="Sandve S.R."/>
            <person name="Heier L."/>
            <person name="Spannagl M."/>
            <person name="Pfeifer M."/>
            <person name="Jakobsen K.S."/>
            <person name="Wulff B.B."/>
            <person name="Steuernagel B."/>
            <person name="Mayer K.F."/>
            <person name="Olsen O.A."/>
        </authorList>
    </citation>
    <scope>NUCLEOTIDE SEQUENCE [LARGE SCALE GENOMIC DNA]</scope>
    <source>
        <strain evidence="13">cv. AL8/78</strain>
    </source>
</reference>
<evidence type="ECO:0000256" key="6">
    <source>
        <dbReference type="ARBA" id="ARBA00023010"/>
    </source>
</evidence>
<feature type="domain" description="RRM Nup35-type" evidence="11">
    <location>
        <begin position="28"/>
        <end position="102"/>
    </location>
</feature>
<reference evidence="12" key="3">
    <citation type="journal article" date="2017" name="Nature">
        <title>Genome sequence of the progenitor of the wheat D genome Aegilops tauschii.</title>
        <authorList>
            <person name="Luo M.C."/>
            <person name="Gu Y.Q."/>
            <person name="Puiu D."/>
            <person name="Wang H."/>
            <person name="Twardziok S.O."/>
            <person name="Deal K.R."/>
            <person name="Huo N."/>
            <person name="Zhu T."/>
            <person name="Wang L."/>
            <person name="Wang Y."/>
            <person name="McGuire P.E."/>
            <person name="Liu S."/>
            <person name="Long H."/>
            <person name="Ramasamy R.K."/>
            <person name="Rodriguez J.C."/>
            <person name="Van S.L."/>
            <person name="Yuan L."/>
            <person name="Wang Z."/>
            <person name="Xia Z."/>
            <person name="Xiao L."/>
            <person name="Anderson O.D."/>
            <person name="Ouyang S."/>
            <person name="Liang Y."/>
            <person name="Zimin A.V."/>
            <person name="Pertea G."/>
            <person name="Qi P."/>
            <person name="Bennetzen J.L."/>
            <person name="Dai X."/>
            <person name="Dawson M.W."/>
            <person name="Muller H.G."/>
            <person name="Kugler K."/>
            <person name="Rivarola-Duarte L."/>
            <person name="Spannagl M."/>
            <person name="Mayer K.F.X."/>
            <person name="Lu F.H."/>
            <person name="Bevan M.W."/>
            <person name="Leroy P."/>
            <person name="Li P."/>
            <person name="You F.M."/>
            <person name="Sun Q."/>
            <person name="Liu Z."/>
            <person name="Lyons E."/>
            <person name="Wicker T."/>
            <person name="Salzberg S.L."/>
            <person name="Devos K.M."/>
            <person name="Dvorak J."/>
        </authorList>
    </citation>
    <scope>NUCLEOTIDE SEQUENCE [LARGE SCALE GENOMIC DNA]</scope>
    <source>
        <strain evidence="12">cv. AL8/78</strain>
    </source>
</reference>
<evidence type="ECO:0000256" key="10">
    <source>
        <dbReference type="SAM" id="MobiDB-lite"/>
    </source>
</evidence>
<feature type="compositionally biased region" description="Low complexity" evidence="10">
    <location>
        <begin position="9"/>
        <end position="25"/>
    </location>
</feature>
<dbReference type="Proteomes" id="UP000015105">
    <property type="component" value="Chromosome 1D"/>
</dbReference>
<keyword evidence="5" id="KW-0653">Protein transport</keyword>
<dbReference type="Pfam" id="PF05172">
    <property type="entry name" value="RRM_Nup35"/>
    <property type="match status" value="1"/>
</dbReference>
<reference evidence="12" key="5">
    <citation type="journal article" date="2021" name="G3 (Bethesda)">
        <title>Aegilops tauschii genome assembly Aet v5.0 features greater sequence contiguity and improved annotation.</title>
        <authorList>
            <person name="Wang L."/>
            <person name="Zhu T."/>
            <person name="Rodriguez J.C."/>
            <person name="Deal K.R."/>
            <person name="Dubcovsky J."/>
            <person name="McGuire P.E."/>
            <person name="Lux T."/>
            <person name="Spannagl M."/>
            <person name="Mayer K.F.X."/>
            <person name="Baldrich P."/>
            <person name="Meyers B.C."/>
            <person name="Huo N."/>
            <person name="Gu Y.Q."/>
            <person name="Zhou H."/>
            <person name="Devos K.M."/>
            <person name="Bennetzen J.L."/>
            <person name="Unver T."/>
            <person name="Budak H."/>
            <person name="Gulick P.J."/>
            <person name="Galiba G."/>
            <person name="Kalapos B."/>
            <person name="Nelson D.R."/>
            <person name="Li P."/>
            <person name="You F.M."/>
            <person name="Luo M.C."/>
            <person name="Dvorak J."/>
        </authorList>
    </citation>
    <scope>NUCLEOTIDE SEQUENCE [LARGE SCALE GENOMIC DNA]</scope>
    <source>
        <strain evidence="12">cv. AL8/78</strain>
    </source>
</reference>
<organism evidence="12 13">
    <name type="scientific">Aegilops tauschii subsp. strangulata</name>
    <name type="common">Goatgrass</name>
    <dbReference type="NCBI Taxonomy" id="200361"/>
    <lineage>
        <taxon>Eukaryota</taxon>
        <taxon>Viridiplantae</taxon>
        <taxon>Streptophyta</taxon>
        <taxon>Embryophyta</taxon>
        <taxon>Tracheophyta</taxon>
        <taxon>Spermatophyta</taxon>
        <taxon>Magnoliopsida</taxon>
        <taxon>Liliopsida</taxon>
        <taxon>Poales</taxon>
        <taxon>Poaceae</taxon>
        <taxon>BOP clade</taxon>
        <taxon>Pooideae</taxon>
        <taxon>Triticodae</taxon>
        <taxon>Triticeae</taxon>
        <taxon>Triticinae</taxon>
        <taxon>Aegilops</taxon>
    </lineage>
</organism>
<dbReference type="Gene3D" id="3.30.70.330">
    <property type="match status" value="1"/>
</dbReference>
<dbReference type="GO" id="GO:0006999">
    <property type="term" value="P:nuclear pore organization"/>
    <property type="evidence" value="ECO:0007669"/>
    <property type="project" value="TreeGrafter"/>
</dbReference>
<evidence type="ECO:0000256" key="8">
    <source>
        <dbReference type="ARBA" id="ARBA00023242"/>
    </source>
</evidence>
<evidence type="ECO:0000313" key="13">
    <source>
        <dbReference type="Proteomes" id="UP000015105"/>
    </source>
</evidence>
<accession>A0A452ZKK7</accession>
<dbReference type="GO" id="GO:0005543">
    <property type="term" value="F:phospholipid binding"/>
    <property type="evidence" value="ECO:0007669"/>
    <property type="project" value="TreeGrafter"/>
</dbReference>
<evidence type="ECO:0000256" key="5">
    <source>
        <dbReference type="ARBA" id="ARBA00022927"/>
    </source>
</evidence>
<keyword evidence="3 9" id="KW-0813">Transport</keyword>
<dbReference type="GO" id="GO:0051028">
    <property type="term" value="P:mRNA transport"/>
    <property type="evidence" value="ECO:0007669"/>
    <property type="project" value="UniProtKB-UniRule"/>
</dbReference>
<comment type="similarity">
    <text evidence="2">Belongs to the Nup35 family.</text>
</comment>
<dbReference type="InterPro" id="IPR035979">
    <property type="entry name" value="RBD_domain_sf"/>
</dbReference>
<dbReference type="GO" id="GO:0044615">
    <property type="term" value="C:nuclear pore nuclear basket"/>
    <property type="evidence" value="ECO:0007669"/>
    <property type="project" value="TreeGrafter"/>
</dbReference>
<dbReference type="AlphaFoldDB" id="A0A452ZKK7"/>
<sequence>AGEAPSPVTPATEAARTEPAAPASEGKADGEEWVTVFGFSLRDTNLVLREFEKCGVILRHHSGPREGNWIHILYQALLRCKESPSKEWYPAMQWRHNWSKAY</sequence>
<evidence type="ECO:0000259" key="11">
    <source>
        <dbReference type="PROSITE" id="PS51472"/>
    </source>
</evidence>
<dbReference type="InterPro" id="IPR007846">
    <property type="entry name" value="RRM_NUP35_dom"/>
</dbReference>
<keyword evidence="6" id="KW-0811">Translocation</keyword>
<comment type="subcellular location">
    <subcellularLocation>
        <location evidence="1">Nucleus</location>
        <location evidence="1">Nuclear pore complex</location>
    </subcellularLocation>
</comment>
<dbReference type="PROSITE" id="PS51472">
    <property type="entry name" value="RRM_NUP35"/>
    <property type="match status" value="1"/>
</dbReference>